<dbReference type="EMBL" id="GBRH01233738">
    <property type="protein sequence ID" value="JAD64157.1"/>
    <property type="molecule type" value="Transcribed_RNA"/>
</dbReference>
<reference evidence="1" key="2">
    <citation type="journal article" date="2015" name="Data Brief">
        <title>Shoot transcriptome of the giant reed, Arundo donax.</title>
        <authorList>
            <person name="Barrero R.A."/>
            <person name="Guerrero F.D."/>
            <person name="Moolhuijzen P."/>
            <person name="Goolsby J.A."/>
            <person name="Tidwell J."/>
            <person name="Bellgard S.E."/>
            <person name="Bellgard M.I."/>
        </authorList>
    </citation>
    <scope>NUCLEOTIDE SEQUENCE</scope>
    <source>
        <tissue evidence="1">Shoot tissue taken approximately 20 cm above the soil surface</tissue>
    </source>
</reference>
<evidence type="ECO:0000313" key="1">
    <source>
        <dbReference type="EMBL" id="JAD64157.1"/>
    </source>
</evidence>
<proteinExistence type="predicted"/>
<sequence>MCFLLFFSRIDVHLSSEFIPLIFQHNTFQSLVAVLIPPPPTSQFCEVVLSI</sequence>
<organism evidence="1">
    <name type="scientific">Arundo donax</name>
    <name type="common">Giant reed</name>
    <name type="synonym">Donax arundinaceus</name>
    <dbReference type="NCBI Taxonomy" id="35708"/>
    <lineage>
        <taxon>Eukaryota</taxon>
        <taxon>Viridiplantae</taxon>
        <taxon>Streptophyta</taxon>
        <taxon>Embryophyta</taxon>
        <taxon>Tracheophyta</taxon>
        <taxon>Spermatophyta</taxon>
        <taxon>Magnoliopsida</taxon>
        <taxon>Liliopsida</taxon>
        <taxon>Poales</taxon>
        <taxon>Poaceae</taxon>
        <taxon>PACMAD clade</taxon>
        <taxon>Arundinoideae</taxon>
        <taxon>Arundineae</taxon>
        <taxon>Arundo</taxon>
    </lineage>
</organism>
<accession>A0A0A9SRE4</accession>
<protein>
    <submittedName>
        <fullName evidence="1">Uncharacterized protein</fullName>
    </submittedName>
</protein>
<reference evidence="1" key="1">
    <citation type="submission" date="2014-09" db="EMBL/GenBank/DDBJ databases">
        <authorList>
            <person name="Magalhaes I.L.F."/>
            <person name="Oliveira U."/>
            <person name="Santos F.R."/>
            <person name="Vidigal T.H.D.A."/>
            <person name="Brescovit A.D."/>
            <person name="Santos A.J."/>
        </authorList>
    </citation>
    <scope>NUCLEOTIDE SEQUENCE</scope>
    <source>
        <tissue evidence="1">Shoot tissue taken approximately 20 cm above the soil surface</tissue>
    </source>
</reference>
<name>A0A0A9SRE4_ARUDO</name>
<dbReference type="AlphaFoldDB" id="A0A0A9SRE4"/>